<dbReference type="RefSeq" id="XP_002340970.1">
    <property type="nucleotide sequence ID" value="XM_002340929.1"/>
</dbReference>
<dbReference type="PANTHER" id="PTHR13479">
    <property type="entry name" value="30S RIBOSOMAL PROTEIN S18"/>
    <property type="match status" value="1"/>
</dbReference>
<protein>
    <recommendedName>
        <fullName evidence="4">Small ribosomal subunit protein bS18m</fullName>
    </recommendedName>
</protein>
<evidence type="ECO:0000256" key="2">
    <source>
        <dbReference type="ARBA" id="ARBA00022980"/>
    </source>
</evidence>
<feature type="region of interest" description="Disordered" evidence="5">
    <location>
        <begin position="30"/>
        <end position="67"/>
    </location>
</feature>
<dbReference type="PhylomeDB" id="B8LT75"/>
<dbReference type="InterPro" id="IPR036870">
    <property type="entry name" value="Ribosomal_bS18_sf"/>
</dbReference>
<sequence length="208" mass="23632">MSLSLFTQSGNSLLQRGLNLLAPVSCRWASTTPSNTQPNNIQRTAFPTPTRSTPPSSRSKALALGRRQRITQRTRIMEETRNQNEGRTLEKFQTREWTQGDLYSPHDLSPSEMKKWSKRWSPSSDAFDALNINPLEHYKNFSIMSEYMTPMGRIKHRSATGLRPVNQRKIAKAIRRAIGVGLMPSVHQHPEIIAIETRSRGPKGGYNF</sequence>
<dbReference type="AlphaFoldDB" id="B8LT75"/>
<dbReference type="OrthoDB" id="21463at2759"/>
<dbReference type="Gene3D" id="4.10.640.10">
    <property type="entry name" value="Ribosomal protein S18"/>
    <property type="match status" value="1"/>
</dbReference>
<evidence type="ECO:0000256" key="3">
    <source>
        <dbReference type="ARBA" id="ARBA00023274"/>
    </source>
</evidence>
<reference evidence="7" key="1">
    <citation type="journal article" date="2015" name="Genome Announc.">
        <title>Genome sequence of the AIDS-associated pathogen Penicillium marneffei (ATCC18224) and its near taxonomic relative Talaromyces stipitatus (ATCC10500).</title>
        <authorList>
            <person name="Nierman W.C."/>
            <person name="Fedorova-Abrams N.D."/>
            <person name="Andrianopoulos A."/>
        </authorList>
    </citation>
    <scope>NUCLEOTIDE SEQUENCE [LARGE SCALE GENOMIC DNA]</scope>
    <source>
        <strain evidence="7">ATCC 10500 / CBS 375.48 / QM 6759 / NRRL 1006</strain>
    </source>
</reference>
<dbReference type="InterPro" id="IPR001648">
    <property type="entry name" value="Ribosomal_bS18"/>
</dbReference>
<keyword evidence="7" id="KW-1185">Reference proteome</keyword>
<gene>
    <name evidence="6" type="ORF">TSTA_069970</name>
</gene>
<dbReference type="PANTHER" id="PTHR13479:SF40">
    <property type="entry name" value="SMALL RIBOSOMAL SUBUNIT PROTEIN BS18M"/>
    <property type="match status" value="1"/>
</dbReference>
<dbReference type="GeneID" id="8106199"/>
<dbReference type="GO" id="GO:0070181">
    <property type="term" value="F:small ribosomal subunit rRNA binding"/>
    <property type="evidence" value="ECO:0007669"/>
    <property type="project" value="TreeGrafter"/>
</dbReference>
<feature type="compositionally biased region" description="Polar residues" evidence="5">
    <location>
        <begin position="30"/>
        <end position="45"/>
    </location>
</feature>
<dbReference type="HOGENOM" id="CLU_082177_3_1_1"/>
<dbReference type="GO" id="GO:0003735">
    <property type="term" value="F:structural constituent of ribosome"/>
    <property type="evidence" value="ECO:0007669"/>
    <property type="project" value="InterPro"/>
</dbReference>
<dbReference type="EMBL" id="EQ962652">
    <property type="protein sequence ID" value="EED23583.1"/>
    <property type="molecule type" value="Genomic_DNA"/>
</dbReference>
<dbReference type="FunFam" id="4.10.640.10:FF:000013">
    <property type="entry name" value="37S ribosomal protein S18"/>
    <property type="match status" value="1"/>
</dbReference>
<dbReference type="VEuPathDB" id="FungiDB:TSTA_069970"/>
<dbReference type="eggNOG" id="KOG3162">
    <property type="taxonomic scope" value="Eukaryota"/>
</dbReference>
<dbReference type="SUPFAM" id="SSF46911">
    <property type="entry name" value="Ribosomal protein S18"/>
    <property type="match status" value="1"/>
</dbReference>
<dbReference type="InParanoid" id="B8LT75"/>
<proteinExistence type="inferred from homology"/>
<keyword evidence="2 6" id="KW-0689">Ribosomal protein</keyword>
<evidence type="ECO:0000256" key="4">
    <source>
        <dbReference type="ARBA" id="ARBA00035264"/>
    </source>
</evidence>
<evidence type="ECO:0000313" key="6">
    <source>
        <dbReference type="EMBL" id="EED23583.1"/>
    </source>
</evidence>
<dbReference type="GO" id="GO:0032543">
    <property type="term" value="P:mitochondrial translation"/>
    <property type="evidence" value="ECO:0007669"/>
    <property type="project" value="TreeGrafter"/>
</dbReference>
<keyword evidence="3" id="KW-0687">Ribonucleoprotein</keyword>
<evidence type="ECO:0000256" key="1">
    <source>
        <dbReference type="ARBA" id="ARBA00005589"/>
    </source>
</evidence>
<dbReference type="GO" id="GO:0005763">
    <property type="term" value="C:mitochondrial small ribosomal subunit"/>
    <property type="evidence" value="ECO:0007669"/>
    <property type="project" value="TreeGrafter"/>
</dbReference>
<feature type="compositionally biased region" description="Low complexity" evidence="5">
    <location>
        <begin position="47"/>
        <end position="59"/>
    </location>
</feature>
<accession>B8LT75</accession>
<organism evidence="6 7">
    <name type="scientific">Talaromyces stipitatus (strain ATCC 10500 / CBS 375.48 / QM 6759 / NRRL 1006)</name>
    <name type="common">Penicillium stipitatum</name>
    <dbReference type="NCBI Taxonomy" id="441959"/>
    <lineage>
        <taxon>Eukaryota</taxon>
        <taxon>Fungi</taxon>
        <taxon>Dikarya</taxon>
        <taxon>Ascomycota</taxon>
        <taxon>Pezizomycotina</taxon>
        <taxon>Eurotiomycetes</taxon>
        <taxon>Eurotiomycetidae</taxon>
        <taxon>Eurotiales</taxon>
        <taxon>Trichocomaceae</taxon>
        <taxon>Talaromyces</taxon>
        <taxon>Talaromyces sect. Talaromyces</taxon>
    </lineage>
</organism>
<evidence type="ECO:0000313" key="7">
    <source>
        <dbReference type="Proteomes" id="UP000001745"/>
    </source>
</evidence>
<evidence type="ECO:0000256" key="5">
    <source>
        <dbReference type="SAM" id="MobiDB-lite"/>
    </source>
</evidence>
<comment type="similarity">
    <text evidence="1">Belongs to the bacterial ribosomal protein bS18 family.</text>
</comment>
<dbReference type="Proteomes" id="UP000001745">
    <property type="component" value="Unassembled WGS sequence"/>
</dbReference>
<dbReference type="STRING" id="441959.B8LT75"/>
<dbReference type="Pfam" id="PF01084">
    <property type="entry name" value="Ribosomal_S18"/>
    <property type="match status" value="1"/>
</dbReference>
<name>B8LT75_TALSN</name>